<dbReference type="PANTHER" id="PTHR23137:SF36">
    <property type="entry name" value="VESICLE TRANSPORT PROTEIN SFT2C"/>
    <property type="match status" value="1"/>
</dbReference>
<dbReference type="PANTHER" id="PTHR23137">
    <property type="entry name" value="VESICLE TRANSPORT PROTEIN-RELATED"/>
    <property type="match status" value="1"/>
</dbReference>
<dbReference type="Pfam" id="PF04178">
    <property type="entry name" value="Got1"/>
    <property type="match status" value="1"/>
</dbReference>
<feature type="transmembrane region" description="Helical" evidence="8">
    <location>
        <begin position="167"/>
        <end position="189"/>
    </location>
</feature>
<comment type="function">
    <text evidence="8">May be involved in fusion of retrograde transport vesicles derived from an endocytic compartment with the Golgi complex.</text>
</comment>
<evidence type="ECO:0000256" key="1">
    <source>
        <dbReference type="ARBA" id="ARBA00004141"/>
    </source>
</evidence>
<evidence type="ECO:0000256" key="5">
    <source>
        <dbReference type="ARBA" id="ARBA00022989"/>
    </source>
</evidence>
<evidence type="ECO:0000256" key="7">
    <source>
        <dbReference type="ARBA" id="ARBA00025800"/>
    </source>
</evidence>
<dbReference type="GO" id="GO:0005737">
    <property type="term" value="C:cytoplasm"/>
    <property type="evidence" value="ECO:0007669"/>
    <property type="project" value="UniProtKB-ARBA"/>
</dbReference>
<protein>
    <recommendedName>
        <fullName evidence="8">Vesicle transport protein</fullName>
    </recommendedName>
</protein>
<evidence type="ECO:0000256" key="8">
    <source>
        <dbReference type="RuleBase" id="RU363111"/>
    </source>
</evidence>
<evidence type="ECO:0000256" key="2">
    <source>
        <dbReference type="ARBA" id="ARBA00022448"/>
    </source>
</evidence>
<reference evidence="9" key="1">
    <citation type="submission" date="2023-07" db="EMBL/GenBank/DDBJ databases">
        <authorList>
            <consortium name="AG Swart"/>
            <person name="Singh M."/>
            <person name="Singh A."/>
            <person name="Seah K."/>
            <person name="Emmerich C."/>
        </authorList>
    </citation>
    <scope>NUCLEOTIDE SEQUENCE</scope>
    <source>
        <strain evidence="9">DP1</strain>
    </source>
</reference>
<feature type="transmembrane region" description="Helical" evidence="8">
    <location>
        <begin position="137"/>
        <end position="161"/>
    </location>
</feature>
<keyword evidence="4 8" id="KW-0653">Protein transport</keyword>
<feature type="transmembrane region" description="Helical" evidence="8">
    <location>
        <begin position="70"/>
        <end position="93"/>
    </location>
</feature>
<evidence type="ECO:0000256" key="4">
    <source>
        <dbReference type="ARBA" id="ARBA00022927"/>
    </source>
</evidence>
<evidence type="ECO:0000313" key="10">
    <source>
        <dbReference type="Proteomes" id="UP001295684"/>
    </source>
</evidence>
<keyword evidence="10" id="KW-1185">Reference proteome</keyword>
<organism evidence="9 10">
    <name type="scientific">Euplotes crassus</name>
    <dbReference type="NCBI Taxonomy" id="5936"/>
    <lineage>
        <taxon>Eukaryota</taxon>
        <taxon>Sar</taxon>
        <taxon>Alveolata</taxon>
        <taxon>Ciliophora</taxon>
        <taxon>Intramacronucleata</taxon>
        <taxon>Spirotrichea</taxon>
        <taxon>Hypotrichia</taxon>
        <taxon>Euplotida</taxon>
        <taxon>Euplotidae</taxon>
        <taxon>Moneuplotes</taxon>
    </lineage>
</organism>
<dbReference type="GO" id="GO:0016192">
    <property type="term" value="P:vesicle-mediated transport"/>
    <property type="evidence" value="ECO:0007669"/>
    <property type="project" value="InterPro"/>
</dbReference>
<dbReference type="EMBL" id="CAMPGE010022459">
    <property type="protein sequence ID" value="CAI2380495.1"/>
    <property type="molecule type" value="Genomic_DNA"/>
</dbReference>
<dbReference type="GO" id="GO:0016020">
    <property type="term" value="C:membrane"/>
    <property type="evidence" value="ECO:0007669"/>
    <property type="project" value="UniProtKB-SubCell"/>
</dbReference>
<evidence type="ECO:0000256" key="6">
    <source>
        <dbReference type="ARBA" id="ARBA00023136"/>
    </source>
</evidence>
<dbReference type="GO" id="GO:0015031">
    <property type="term" value="P:protein transport"/>
    <property type="evidence" value="ECO:0007669"/>
    <property type="project" value="UniProtKB-KW"/>
</dbReference>
<evidence type="ECO:0000256" key="3">
    <source>
        <dbReference type="ARBA" id="ARBA00022692"/>
    </source>
</evidence>
<feature type="transmembrane region" description="Helical" evidence="8">
    <location>
        <begin position="99"/>
        <end position="117"/>
    </location>
</feature>
<name>A0AAD2D592_EUPCR</name>
<dbReference type="InterPro" id="IPR007305">
    <property type="entry name" value="Vesicle_transpt_Got1/SFT2"/>
</dbReference>
<keyword evidence="3 8" id="KW-0812">Transmembrane</keyword>
<dbReference type="Proteomes" id="UP001295684">
    <property type="component" value="Unassembled WGS sequence"/>
</dbReference>
<dbReference type="InterPro" id="IPR011691">
    <property type="entry name" value="Vesicle_transpt_SFT2"/>
</dbReference>
<comment type="caution">
    <text evidence="9">The sequence shown here is derived from an EMBL/GenBank/DDBJ whole genome shotgun (WGS) entry which is preliminary data.</text>
</comment>
<proteinExistence type="inferred from homology"/>
<keyword evidence="5 8" id="KW-1133">Transmembrane helix</keyword>
<dbReference type="GO" id="GO:0012505">
    <property type="term" value="C:endomembrane system"/>
    <property type="evidence" value="ECO:0007669"/>
    <property type="project" value="UniProtKB-ARBA"/>
</dbReference>
<accession>A0AAD2D592</accession>
<comment type="similarity">
    <text evidence="7 8">Belongs to the SFT2 family.</text>
</comment>
<comment type="subcellular location">
    <subcellularLocation>
        <location evidence="1 8">Membrane</location>
        <topology evidence="1 8">Multi-pass membrane protein</topology>
    </subcellularLocation>
</comment>
<dbReference type="AlphaFoldDB" id="A0AAD2D592"/>
<sequence>MNQYFNLSKSDNQKEIHLVDDPEYGSYEREENSKSDDLLVTAFKKVWEKKSQSIRDTIEENIDSGKSYKYFAIFLAIGCVFLLLSLFFLPTVVLSPHKFAMLFSIGSMCILASMAFYRGPVTYTKRLFRKDQALISIMYIISLFLTLYASMIAGSFLLTMISCGIQLFSLLWFVTGSFPGGTTGIKACASAIREKILGR</sequence>
<gene>
    <name evidence="9" type="ORF">ECRASSUSDP1_LOCUS21931</name>
</gene>
<keyword evidence="6 8" id="KW-0472">Membrane</keyword>
<evidence type="ECO:0000313" key="9">
    <source>
        <dbReference type="EMBL" id="CAI2380495.1"/>
    </source>
</evidence>
<keyword evidence="2 8" id="KW-0813">Transport</keyword>